<evidence type="ECO:0000256" key="2">
    <source>
        <dbReference type="ARBA" id="ARBA00007935"/>
    </source>
</evidence>
<name>A0ABP7BF40_9MICO</name>
<feature type="transmembrane region" description="Helical" evidence="8">
    <location>
        <begin position="197"/>
        <end position="221"/>
    </location>
</feature>
<protein>
    <submittedName>
        <fullName evidence="9">Iron chelate uptake ABC transporter family permease subunit</fullName>
    </submittedName>
</protein>
<evidence type="ECO:0000256" key="7">
    <source>
        <dbReference type="ARBA" id="ARBA00023136"/>
    </source>
</evidence>
<evidence type="ECO:0000256" key="5">
    <source>
        <dbReference type="ARBA" id="ARBA00022692"/>
    </source>
</evidence>
<proteinExistence type="inferred from homology"/>
<keyword evidence="3" id="KW-0813">Transport</keyword>
<evidence type="ECO:0000256" key="8">
    <source>
        <dbReference type="SAM" id="Phobius"/>
    </source>
</evidence>
<reference evidence="10" key="1">
    <citation type="journal article" date="2019" name="Int. J. Syst. Evol. Microbiol.">
        <title>The Global Catalogue of Microorganisms (GCM) 10K type strain sequencing project: providing services to taxonomists for standard genome sequencing and annotation.</title>
        <authorList>
            <consortium name="The Broad Institute Genomics Platform"/>
            <consortium name="The Broad Institute Genome Sequencing Center for Infectious Disease"/>
            <person name="Wu L."/>
            <person name="Ma J."/>
        </authorList>
    </citation>
    <scope>NUCLEOTIDE SEQUENCE [LARGE SCALE GENOMIC DNA]</scope>
    <source>
        <strain evidence="10">JCM 16546</strain>
    </source>
</reference>
<evidence type="ECO:0000256" key="6">
    <source>
        <dbReference type="ARBA" id="ARBA00022989"/>
    </source>
</evidence>
<dbReference type="Pfam" id="PF01032">
    <property type="entry name" value="FecCD"/>
    <property type="match status" value="1"/>
</dbReference>
<feature type="transmembrane region" description="Helical" evidence="8">
    <location>
        <begin position="119"/>
        <end position="137"/>
    </location>
</feature>
<dbReference type="PANTHER" id="PTHR30472:SF1">
    <property type="entry name" value="FE(3+) DICITRATE TRANSPORT SYSTEM PERMEASE PROTEIN FECC-RELATED"/>
    <property type="match status" value="1"/>
</dbReference>
<evidence type="ECO:0000313" key="9">
    <source>
        <dbReference type="EMBL" id="GAA3656205.1"/>
    </source>
</evidence>
<dbReference type="InterPro" id="IPR037294">
    <property type="entry name" value="ABC_BtuC-like"/>
</dbReference>
<comment type="similarity">
    <text evidence="2">Belongs to the binding-protein-dependent transport system permease family. FecCD subfamily.</text>
</comment>
<gene>
    <name evidence="9" type="ORF">GCM10022202_15560</name>
</gene>
<comment type="caution">
    <text evidence="9">The sequence shown here is derived from an EMBL/GenBank/DDBJ whole genome shotgun (WGS) entry which is preliminary data.</text>
</comment>
<dbReference type="CDD" id="cd06550">
    <property type="entry name" value="TM_ABC_iron-siderophores_like"/>
    <property type="match status" value="1"/>
</dbReference>
<dbReference type="EMBL" id="BAAAYV010000006">
    <property type="protein sequence ID" value="GAA3656205.1"/>
    <property type="molecule type" value="Genomic_DNA"/>
</dbReference>
<sequence length="333" mass="33201">MSARSRRLLALGGGIAALAAVVVLSLAIGSRPVPPDVVLAALTGGDVAPADLHAIVELRVPRTVVGVVTGAALGVAGALIQSITRNPLADPGILGVTAGSSFSVALAVALLGASAPTQYAWFAFGGALVATVAVALIGGGAARIDPVKLTLAGVAFSAVLTGIVGGLRLSAPRTFNALQVWEAGTLLERGWDVLVPLLPFLAVGLAFALLVGGPLNALALGEDVARSLGAKVGLTRAGAVLAIALLAGGATAVAGPISFLGLMVPHLARALAGPDQRWITGLTLLYAPVILLASDIIARVVLWPGEVPVGIVTAFVGAPVLIALVRRRRVIAL</sequence>
<dbReference type="PANTHER" id="PTHR30472">
    <property type="entry name" value="FERRIC ENTEROBACTIN TRANSPORT SYSTEM PERMEASE PROTEIN"/>
    <property type="match status" value="1"/>
</dbReference>
<dbReference type="RefSeq" id="WP_221858756.1">
    <property type="nucleotide sequence ID" value="NZ_BAAAYV010000006.1"/>
</dbReference>
<dbReference type="Proteomes" id="UP001410795">
    <property type="component" value="Unassembled WGS sequence"/>
</dbReference>
<keyword evidence="7 8" id="KW-0472">Membrane</keyword>
<accession>A0ABP7BF40</accession>
<dbReference type="Gene3D" id="1.10.3470.10">
    <property type="entry name" value="ABC transporter involved in vitamin B12 uptake, BtuC"/>
    <property type="match status" value="1"/>
</dbReference>
<feature type="transmembrane region" description="Helical" evidence="8">
    <location>
        <begin position="64"/>
        <end position="80"/>
    </location>
</feature>
<keyword evidence="10" id="KW-1185">Reference proteome</keyword>
<keyword evidence="4" id="KW-1003">Cell membrane</keyword>
<feature type="transmembrane region" description="Helical" evidence="8">
    <location>
        <begin position="149"/>
        <end position="171"/>
    </location>
</feature>
<evidence type="ECO:0000256" key="4">
    <source>
        <dbReference type="ARBA" id="ARBA00022475"/>
    </source>
</evidence>
<feature type="transmembrane region" description="Helical" evidence="8">
    <location>
        <begin position="92"/>
        <end position="113"/>
    </location>
</feature>
<feature type="transmembrane region" description="Helical" evidence="8">
    <location>
        <begin position="307"/>
        <end position="325"/>
    </location>
</feature>
<keyword evidence="6 8" id="KW-1133">Transmembrane helix</keyword>
<comment type="subcellular location">
    <subcellularLocation>
        <location evidence="1">Cell membrane</location>
        <topology evidence="1">Multi-pass membrane protein</topology>
    </subcellularLocation>
</comment>
<evidence type="ECO:0000313" key="10">
    <source>
        <dbReference type="Proteomes" id="UP001410795"/>
    </source>
</evidence>
<evidence type="ECO:0000256" key="3">
    <source>
        <dbReference type="ARBA" id="ARBA00022448"/>
    </source>
</evidence>
<evidence type="ECO:0000256" key="1">
    <source>
        <dbReference type="ARBA" id="ARBA00004651"/>
    </source>
</evidence>
<dbReference type="SUPFAM" id="SSF81345">
    <property type="entry name" value="ABC transporter involved in vitamin B12 uptake, BtuC"/>
    <property type="match status" value="1"/>
</dbReference>
<keyword evidence="5 8" id="KW-0812">Transmembrane</keyword>
<organism evidence="9 10">
    <name type="scientific">Microbacterium marinilacus</name>
    <dbReference type="NCBI Taxonomy" id="415209"/>
    <lineage>
        <taxon>Bacteria</taxon>
        <taxon>Bacillati</taxon>
        <taxon>Actinomycetota</taxon>
        <taxon>Actinomycetes</taxon>
        <taxon>Micrococcales</taxon>
        <taxon>Microbacteriaceae</taxon>
        <taxon>Microbacterium</taxon>
    </lineage>
</organism>
<dbReference type="InterPro" id="IPR000522">
    <property type="entry name" value="ABC_transptr_permease_BtuC"/>
</dbReference>